<keyword evidence="1" id="KW-0732">Signal</keyword>
<dbReference type="RefSeq" id="WP_178935193.1">
    <property type="nucleotide sequence ID" value="NZ_JACBAZ010000031.1"/>
</dbReference>
<organism evidence="2 3">
    <name type="scientific">Oceaniferula marina</name>
    <dbReference type="NCBI Taxonomy" id="2748318"/>
    <lineage>
        <taxon>Bacteria</taxon>
        <taxon>Pseudomonadati</taxon>
        <taxon>Verrucomicrobiota</taxon>
        <taxon>Verrucomicrobiia</taxon>
        <taxon>Verrucomicrobiales</taxon>
        <taxon>Verrucomicrobiaceae</taxon>
        <taxon>Oceaniferula</taxon>
    </lineage>
</organism>
<evidence type="ECO:0000256" key="1">
    <source>
        <dbReference type="SAM" id="SignalP"/>
    </source>
</evidence>
<name>A0A851GK91_9BACT</name>
<dbReference type="AlphaFoldDB" id="A0A851GK91"/>
<evidence type="ECO:0000313" key="3">
    <source>
        <dbReference type="Proteomes" id="UP000557872"/>
    </source>
</evidence>
<proteinExistence type="predicted"/>
<dbReference type="Proteomes" id="UP000557872">
    <property type="component" value="Unassembled WGS sequence"/>
</dbReference>
<reference evidence="2 3" key="1">
    <citation type="submission" date="2020-07" db="EMBL/GenBank/DDBJ databases">
        <title>Roseicoccus Jingziensis gen. nov., sp. nov., isolated from coastal seawater.</title>
        <authorList>
            <person name="Feng X."/>
        </authorList>
    </citation>
    <scope>NUCLEOTIDE SEQUENCE [LARGE SCALE GENOMIC DNA]</scope>
    <source>
        <strain evidence="2 3">N1E253</strain>
    </source>
</reference>
<feature type="signal peptide" evidence="1">
    <location>
        <begin position="1"/>
        <end position="20"/>
    </location>
</feature>
<protein>
    <submittedName>
        <fullName evidence="2">Uncharacterized protein</fullName>
    </submittedName>
</protein>
<comment type="caution">
    <text evidence="2">The sequence shown here is derived from an EMBL/GenBank/DDBJ whole genome shotgun (WGS) entry which is preliminary data.</text>
</comment>
<sequence>MKKLYLILALVLAIMPPAKAIDWKEHYKAFNKVEPSEEGEDVFIKAFETELANVELKDLSFEEAIDKLRMAHRAMNKDIRLSFIIDGDIARKKVKLVKAVITFGDALDQLCLQAGAVWDFSAKIRVLPRNKLAEQVAAPDS</sequence>
<evidence type="ECO:0000313" key="2">
    <source>
        <dbReference type="EMBL" id="NWK57756.1"/>
    </source>
</evidence>
<dbReference type="EMBL" id="JACBAZ010000031">
    <property type="protein sequence ID" value="NWK57756.1"/>
    <property type="molecule type" value="Genomic_DNA"/>
</dbReference>
<gene>
    <name evidence="2" type="ORF">HW115_19210</name>
</gene>
<feature type="chain" id="PRO_5032659790" evidence="1">
    <location>
        <begin position="21"/>
        <end position="141"/>
    </location>
</feature>
<keyword evidence="3" id="KW-1185">Reference proteome</keyword>
<accession>A0A851GK91</accession>